<dbReference type="HOGENOM" id="CLU_539863_0_0_1"/>
<dbReference type="RefSeq" id="XP_003025950.1">
    <property type="nucleotide sequence ID" value="XM_003025904.1"/>
</dbReference>
<dbReference type="KEGG" id="scm:SCHCO_01111165"/>
<gene>
    <name evidence="1" type="ORF">SCHCODRAFT_114934</name>
</gene>
<proteinExistence type="predicted"/>
<evidence type="ECO:0000313" key="1">
    <source>
        <dbReference type="EMBL" id="EFI91047.1"/>
    </source>
</evidence>
<dbReference type="EMBL" id="GL377320">
    <property type="protein sequence ID" value="EFI91047.1"/>
    <property type="molecule type" value="Genomic_DNA"/>
</dbReference>
<feature type="non-terminal residue" evidence="1">
    <location>
        <position position="505"/>
    </location>
</feature>
<dbReference type="InParanoid" id="D8QM64"/>
<keyword evidence="2" id="KW-1185">Reference proteome</keyword>
<dbReference type="AlphaFoldDB" id="D8QM64"/>
<reference evidence="1 2" key="1">
    <citation type="journal article" date="2010" name="Nat. Biotechnol.">
        <title>Genome sequence of the model mushroom Schizophyllum commune.</title>
        <authorList>
            <person name="Ohm R.A."/>
            <person name="de Jong J.F."/>
            <person name="Lugones L.G."/>
            <person name="Aerts A."/>
            <person name="Kothe E."/>
            <person name="Stajich J.E."/>
            <person name="de Vries R.P."/>
            <person name="Record E."/>
            <person name="Levasseur A."/>
            <person name="Baker S.E."/>
            <person name="Bartholomew K.A."/>
            <person name="Coutinho P.M."/>
            <person name="Erdmann S."/>
            <person name="Fowler T.J."/>
            <person name="Gathman A.C."/>
            <person name="Lombard V."/>
            <person name="Henrissat B."/>
            <person name="Knabe N."/>
            <person name="Kuees U."/>
            <person name="Lilly W.W."/>
            <person name="Lindquist E."/>
            <person name="Lucas S."/>
            <person name="Magnuson J.K."/>
            <person name="Piumi F."/>
            <person name="Raudaskoski M."/>
            <person name="Salamov A."/>
            <person name="Schmutz J."/>
            <person name="Schwarze F.W.M.R."/>
            <person name="vanKuyk P.A."/>
            <person name="Horton J.S."/>
            <person name="Grigoriev I.V."/>
            <person name="Woesten H.A.B."/>
        </authorList>
    </citation>
    <scope>NUCLEOTIDE SEQUENCE [LARGE SCALE GENOMIC DNA]</scope>
    <source>
        <strain evidence="2">H4-8 / FGSC 9210</strain>
    </source>
</reference>
<accession>D8QM64</accession>
<dbReference type="Proteomes" id="UP000007431">
    <property type="component" value="Unassembled WGS sequence"/>
</dbReference>
<sequence length="505" mass="54911">MVSRDRQRVLKSARPRSDLQLALVCDEADLGTSIQHIYALFCRIFVCYSTVCCSDVSSCPSPTVWSRRCFDDHLTQRERSLQPEDQHDVDPRLCQRRVGCCEAGGRAAVQLGRGRPAMTLDQRYFYLRPPPTLRARLRRQPVRLLARPPIRARPVGSSCNITTWTFDSLLTRGAALVMFCQFLLMLMKESSSSHDAAGGRENGGRHQAESTLPLRETAIGGWGEEAYDPTLTAMHLAGGPGEPPAVGGERLPHAALLFAAAADMEVLLAPARLIGRDNHNLLVHLHLPVLLLLTRLLSRPANLQHPLTTDWRRLEELFRLDSTASVLIGPVRPRTLDIVAPLITDLLRDRVKASRKCFKLGSSDLVFAHTVIRIAGELRGCYASSDPPAVRESFAGGRCFLNSPGPNGDAGASHPGRLTANALVGKHACDFADNGLGSRWVSKGPLSGMTCGDAGRGGAAASIASTSVLKQWPWSDAEVAESRFLVPPGMLPSGLRYSTTARPVT</sequence>
<dbReference type="GeneID" id="9588420"/>
<dbReference type="VEuPathDB" id="FungiDB:SCHCODRAFT_01111165"/>
<evidence type="ECO:0000313" key="2">
    <source>
        <dbReference type="Proteomes" id="UP000007431"/>
    </source>
</evidence>
<protein>
    <submittedName>
        <fullName evidence="1">Uncharacterized protein</fullName>
    </submittedName>
</protein>
<name>D8QM64_SCHCM</name>
<organism evidence="2">
    <name type="scientific">Schizophyllum commune (strain H4-8 / FGSC 9210)</name>
    <name type="common">Split gill fungus</name>
    <dbReference type="NCBI Taxonomy" id="578458"/>
    <lineage>
        <taxon>Eukaryota</taxon>
        <taxon>Fungi</taxon>
        <taxon>Dikarya</taxon>
        <taxon>Basidiomycota</taxon>
        <taxon>Agaricomycotina</taxon>
        <taxon>Agaricomycetes</taxon>
        <taxon>Agaricomycetidae</taxon>
        <taxon>Agaricales</taxon>
        <taxon>Schizophyllaceae</taxon>
        <taxon>Schizophyllum</taxon>
    </lineage>
</organism>